<accession>A0A5S4H673</accession>
<dbReference type="SUPFAM" id="SSF54909">
    <property type="entry name" value="Dimeric alpha+beta barrel"/>
    <property type="match status" value="1"/>
</dbReference>
<reference evidence="3 4" key="1">
    <citation type="submission" date="2019-05" db="EMBL/GenBank/DDBJ databases">
        <title>Draft genome sequence of Actinomadura geliboluensis A8036.</title>
        <authorList>
            <person name="Saricaoglu S."/>
            <person name="Isik K."/>
        </authorList>
    </citation>
    <scope>NUCLEOTIDE SEQUENCE [LARGE SCALE GENOMIC DNA]</scope>
    <source>
        <strain evidence="3 4">A8036</strain>
    </source>
</reference>
<dbReference type="Pfam" id="PF03795">
    <property type="entry name" value="YCII"/>
    <property type="match status" value="1"/>
</dbReference>
<gene>
    <name evidence="3" type="ORF">ETD96_10095</name>
</gene>
<dbReference type="Gene3D" id="3.30.70.1060">
    <property type="entry name" value="Dimeric alpha+beta barrel"/>
    <property type="match status" value="1"/>
</dbReference>
<dbReference type="AlphaFoldDB" id="A0A5S4H673"/>
<dbReference type="InterPro" id="IPR005545">
    <property type="entry name" value="YCII"/>
</dbReference>
<evidence type="ECO:0000313" key="3">
    <source>
        <dbReference type="EMBL" id="TMR40586.1"/>
    </source>
</evidence>
<evidence type="ECO:0000313" key="4">
    <source>
        <dbReference type="Proteomes" id="UP000305238"/>
    </source>
</evidence>
<dbReference type="OrthoDB" id="668782at2"/>
<comment type="caution">
    <text evidence="3">The sequence shown here is derived from an EMBL/GenBank/DDBJ whole genome shotgun (WGS) entry which is preliminary data.</text>
</comment>
<proteinExistence type="inferred from homology"/>
<name>A0A5S4H673_9ACTN</name>
<dbReference type="RefSeq" id="WP_135655624.1">
    <property type="nucleotide sequence ID" value="NZ_JASWDG010000037.1"/>
</dbReference>
<evidence type="ECO:0000256" key="1">
    <source>
        <dbReference type="ARBA" id="ARBA00007689"/>
    </source>
</evidence>
<comment type="similarity">
    <text evidence="1">Belongs to the YciI family.</text>
</comment>
<dbReference type="PANTHER" id="PTHR35174">
    <property type="entry name" value="BLL7171 PROTEIN-RELATED"/>
    <property type="match status" value="1"/>
</dbReference>
<protein>
    <recommendedName>
        <fullName evidence="2">YCII-related domain-containing protein</fullName>
    </recommendedName>
</protein>
<dbReference type="InterPro" id="IPR011008">
    <property type="entry name" value="Dimeric_a/b-barrel"/>
</dbReference>
<feature type="domain" description="YCII-related" evidence="2">
    <location>
        <begin position="1"/>
        <end position="91"/>
    </location>
</feature>
<keyword evidence="4" id="KW-1185">Reference proteome</keyword>
<dbReference type="Proteomes" id="UP000305238">
    <property type="component" value="Unassembled WGS sequence"/>
</dbReference>
<organism evidence="3 4">
    <name type="scientific">Actinomadura geliboluensis</name>
    <dbReference type="NCBI Taxonomy" id="882440"/>
    <lineage>
        <taxon>Bacteria</taxon>
        <taxon>Bacillati</taxon>
        <taxon>Actinomycetota</taxon>
        <taxon>Actinomycetes</taxon>
        <taxon>Streptosporangiales</taxon>
        <taxon>Thermomonosporaceae</taxon>
        <taxon>Actinomadura</taxon>
    </lineage>
</organism>
<sequence>MRFMMMTTDTGPDTAPPDERMQQEMGEFIAEMAKSGVLLATGGLEPDGTRISAVDGKITVTDGPFAESKEGVVGFALIEVRTREEAIELSKRFYGIVGGGEGVIKQVFGPDDPYPGQ</sequence>
<dbReference type="EMBL" id="VCKZ01000050">
    <property type="protein sequence ID" value="TMR40586.1"/>
    <property type="molecule type" value="Genomic_DNA"/>
</dbReference>
<evidence type="ECO:0000259" key="2">
    <source>
        <dbReference type="Pfam" id="PF03795"/>
    </source>
</evidence>